<protein>
    <submittedName>
        <fullName evidence="2">Uncharacterized protein</fullName>
    </submittedName>
</protein>
<accession>A0ABQ2RVM7</accession>
<evidence type="ECO:0000313" key="3">
    <source>
        <dbReference type="Proteomes" id="UP000634308"/>
    </source>
</evidence>
<comment type="caution">
    <text evidence="2">The sequence shown here is derived from an EMBL/GenBank/DDBJ whole genome shotgun (WGS) entry which is preliminary data.</text>
</comment>
<feature type="compositionally biased region" description="Polar residues" evidence="1">
    <location>
        <begin position="44"/>
        <end position="55"/>
    </location>
</feature>
<gene>
    <name evidence="2" type="ORF">GCM10008959_24210</name>
</gene>
<sequence length="61" mass="7083">MTRERDWLRSMDGRYEDGGEKPGHLWEAHTVVSWLAARHGLPAPTSQATWDQTVQDLHERL</sequence>
<organism evidence="2 3">
    <name type="scientific">Deinococcus seoulensis</name>
    <dbReference type="NCBI Taxonomy" id="1837379"/>
    <lineage>
        <taxon>Bacteria</taxon>
        <taxon>Thermotogati</taxon>
        <taxon>Deinococcota</taxon>
        <taxon>Deinococci</taxon>
        <taxon>Deinococcales</taxon>
        <taxon>Deinococcaceae</taxon>
        <taxon>Deinococcus</taxon>
    </lineage>
</organism>
<keyword evidence="3" id="KW-1185">Reference proteome</keyword>
<proteinExistence type="predicted"/>
<name>A0ABQ2RVM7_9DEIO</name>
<reference evidence="3" key="1">
    <citation type="journal article" date="2019" name="Int. J. Syst. Evol. Microbiol.">
        <title>The Global Catalogue of Microorganisms (GCM) 10K type strain sequencing project: providing services to taxonomists for standard genome sequencing and annotation.</title>
        <authorList>
            <consortium name="The Broad Institute Genomics Platform"/>
            <consortium name="The Broad Institute Genome Sequencing Center for Infectious Disease"/>
            <person name="Wu L."/>
            <person name="Ma J."/>
        </authorList>
    </citation>
    <scope>NUCLEOTIDE SEQUENCE [LARGE SCALE GENOMIC DNA]</scope>
    <source>
        <strain evidence="3">JCM 31404</strain>
    </source>
</reference>
<evidence type="ECO:0000256" key="1">
    <source>
        <dbReference type="SAM" id="MobiDB-lite"/>
    </source>
</evidence>
<feature type="region of interest" description="Disordered" evidence="1">
    <location>
        <begin position="42"/>
        <end position="61"/>
    </location>
</feature>
<dbReference type="Proteomes" id="UP000634308">
    <property type="component" value="Unassembled WGS sequence"/>
</dbReference>
<evidence type="ECO:0000313" key="2">
    <source>
        <dbReference type="EMBL" id="GGR61368.1"/>
    </source>
</evidence>
<dbReference type="EMBL" id="BMQM01000015">
    <property type="protein sequence ID" value="GGR61368.1"/>
    <property type="molecule type" value="Genomic_DNA"/>
</dbReference>